<dbReference type="EMBL" id="WNTK01002189">
    <property type="protein sequence ID" value="KAG9466265.1"/>
    <property type="molecule type" value="Genomic_DNA"/>
</dbReference>
<reference evidence="1" key="1">
    <citation type="thesis" date="2020" institute="ProQuest LLC" country="789 East Eisenhower Parkway, Ann Arbor, MI, USA">
        <title>Comparative Genomics and Chromosome Evolution.</title>
        <authorList>
            <person name="Mudd A.B."/>
        </authorList>
    </citation>
    <scope>NUCLEOTIDE SEQUENCE</scope>
    <source>
        <strain evidence="1">HN-11 Male</strain>
        <tissue evidence="1">Kidney and liver</tissue>
    </source>
</reference>
<keyword evidence="2" id="KW-1185">Reference proteome</keyword>
<dbReference type="OrthoDB" id="9898780at2759"/>
<proteinExistence type="predicted"/>
<gene>
    <name evidence="1" type="ORF">GDO78_016907</name>
</gene>
<comment type="caution">
    <text evidence="1">The sequence shown here is derived from an EMBL/GenBank/DDBJ whole genome shotgun (WGS) entry which is preliminary data.</text>
</comment>
<protein>
    <submittedName>
        <fullName evidence="1">Uncharacterized protein</fullName>
    </submittedName>
</protein>
<dbReference type="AlphaFoldDB" id="A0A8J6BM88"/>
<name>A0A8J6BM88_ELECQ</name>
<organism evidence="1 2">
    <name type="scientific">Eleutherodactylus coqui</name>
    <name type="common">Puerto Rican coqui</name>
    <dbReference type="NCBI Taxonomy" id="57060"/>
    <lineage>
        <taxon>Eukaryota</taxon>
        <taxon>Metazoa</taxon>
        <taxon>Chordata</taxon>
        <taxon>Craniata</taxon>
        <taxon>Vertebrata</taxon>
        <taxon>Euteleostomi</taxon>
        <taxon>Amphibia</taxon>
        <taxon>Batrachia</taxon>
        <taxon>Anura</taxon>
        <taxon>Neobatrachia</taxon>
        <taxon>Hyloidea</taxon>
        <taxon>Eleutherodactylidae</taxon>
        <taxon>Eleutherodactylinae</taxon>
        <taxon>Eleutherodactylus</taxon>
        <taxon>Eleutherodactylus</taxon>
    </lineage>
</organism>
<evidence type="ECO:0000313" key="2">
    <source>
        <dbReference type="Proteomes" id="UP000770717"/>
    </source>
</evidence>
<accession>A0A8J6BM88</accession>
<dbReference type="Proteomes" id="UP000770717">
    <property type="component" value="Unassembled WGS sequence"/>
</dbReference>
<evidence type="ECO:0000313" key="1">
    <source>
        <dbReference type="EMBL" id="KAG9466265.1"/>
    </source>
</evidence>
<sequence>MVDTNKTHKMNTCEKTLDSLVCGQGTAQYKPCLLYHTVIICNWTVLPNSYHMMIEIGPQYICMVTNQKNSTSMYNLTTPFSGGLQNVFLLYWFAEVYTFLPDAEITLRYYWHPDILPISNIAISLQKVINVMRSTEHMKKHLEVINLTLVDLEKQTVSVADELISIRRYRWIQGTIGMMYLQVGRPQLEKL</sequence>